<sequence>MELLTLNGVELLPWDGRESWLRKGASLGEDALAVADAVVAARSPDYWPRLFADPRLRAPAGITSCTSCPGGRRVTSPVR</sequence>
<dbReference type="EMBL" id="JACHMS010000001">
    <property type="protein sequence ID" value="MBB4711714.1"/>
    <property type="molecule type" value="Genomic_DNA"/>
</dbReference>
<comment type="caution">
    <text evidence="1">The sequence shown here is derived from an EMBL/GenBank/DDBJ whole genome shotgun (WGS) entry which is preliminary data.</text>
</comment>
<evidence type="ECO:0000313" key="1">
    <source>
        <dbReference type="EMBL" id="MBB4711714.1"/>
    </source>
</evidence>
<accession>A0A7W7DIZ6</accession>
<name>A0A7W7DIZ6_9ACTN</name>
<protein>
    <submittedName>
        <fullName evidence="1">Uncharacterized protein</fullName>
    </submittedName>
</protein>
<gene>
    <name evidence="1" type="ORF">BJ965_001596</name>
</gene>
<keyword evidence="2" id="KW-1185">Reference proteome</keyword>
<dbReference type="RefSeq" id="WP_184908006.1">
    <property type="nucleotide sequence ID" value="NZ_JACHMS010000001.1"/>
</dbReference>
<reference evidence="1 2" key="1">
    <citation type="submission" date="2020-08" db="EMBL/GenBank/DDBJ databases">
        <title>Sequencing the genomes of 1000 actinobacteria strains.</title>
        <authorList>
            <person name="Klenk H.-P."/>
        </authorList>
    </citation>
    <scope>NUCLEOTIDE SEQUENCE [LARGE SCALE GENOMIC DNA]</scope>
    <source>
        <strain evidence="1 2">DSM 40483</strain>
    </source>
</reference>
<organism evidence="1 2">
    <name type="scientific">Streptomyces luteogriseus</name>
    <dbReference type="NCBI Taxonomy" id="68233"/>
    <lineage>
        <taxon>Bacteria</taxon>
        <taxon>Bacillati</taxon>
        <taxon>Actinomycetota</taxon>
        <taxon>Actinomycetes</taxon>
        <taxon>Kitasatosporales</taxon>
        <taxon>Streptomycetaceae</taxon>
        <taxon>Streptomyces</taxon>
    </lineage>
</organism>
<evidence type="ECO:0000313" key="2">
    <source>
        <dbReference type="Proteomes" id="UP000565089"/>
    </source>
</evidence>
<dbReference type="GeneID" id="95793605"/>
<dbReference type="AlphaFoldDB" id="A0A7W7DIZ6"/>
<dbReference type="Proteomes" id="UP000565089">
    <property type="component" value="Unassembled WGS sequence"/>
</dbReference>
<proteinExistence type="predicted"/>